<dbReference type="InterPro" id="IPR011994">
    <property type="entry name" value="Cytidylate_kinase_dom"/>
</dbReference>
<evidence type="ECO:0000256" key="2">
    <source>
        <dbReference type="ARBA" id="ARBA00022679"/>
    </source>
</evidence>
<dbReference type="NCBIfam" id="TIGR00017">
    <property type="entry name" value="cmk"/>
    <property type="match status" value="1"/>
</dbReference>
<dbReference type="GO" id="GO:0036430">
    <property type="term" value="F:CMP kinase activity"/>
    <property type="evidence" value="ECO:0007669"/>
    <property type="project" value="RHEA"/>
</dbReference>
<comment type="similarity">
    <text evidence="1 8">Belongs to the cytidylate kinase family. Type 1 subfamily.</text>
</comment>
<dbReference type="CDD" id="cd02020">
    <property type="entry name" value="CMPK"/>
    <property type="match status" value="1"/>
</dbReference>
<gene>
    <name evidence="8 10" type="primary">cmk</name>
    <name evidence="10" type="ordered locus">BVAF_384</name>
</gene>
<dbReference type="GO" id="GO:0006220">
    <property type="term" value="P:pyrimidine nucleotide metabolic process"/>
    <property type="evidence" value="ECO:0007669"/>
    <property type="project" value="UniProtKB-UniRule"/>
</dbReference>
<dbReference type="Gene3D" id="3.40.50.300">
    <property type="entry name" value="P-loop containing nucleotide triphosphate hydrolases"/>
    <property type="match status" value="1"/>
</dbReference>
<dbReference type="OrthoDB" id="9807434at2"/>
<dbReference type="InterPro" id="IPR027417">
    <property type="entry name" value="P-loop_NTPase"/>
</dbReference>
<dbReference type="EC" id="2.7.4.25" evidence="8"/>
<evidence type="ECO:0000313" key="10">
    <source>
        <dbReference type="EMBL" id="ADV33777.1"/>
    </source>
</evidence>
<keyword evidence="5 8" id="KW-0067">ATP-binding</keyword>
<dbReference type="HOGENOM" id="CLU_079959_2_0_6"/>
<dbReference type="STRING" id="859654.BVAF_384"/>
<dbReference type="GO" id="GO:0005737">
    <property type="term" value="C:cytoplasm"/>
    <property type="evidence" value="ECO:0007669"/>
    <property type="project" value="UniProtKB-SubCell"/>
</dbReference>
<dbReference type="KEGG" id="bva:BVAF_384"/>
<proteinExistence type="inferred from homology"/>
<sequence>MSSSFNNGNIIPVITIDGPSGVGKGTLSRRLSNILGWNLLDSGIIYRILASIALDNNIDTNNEIKLIMLIPLIKIDFLRKNNRFIVLLNKKEIDKNIYTEIIGNLASKIAIFPKLRASLLRYQRKFCIWPGLVADGRDMGTIVFPNAMVKIFLYASERKREQRRLDQLQKTNFNVNFNCLLSQIRERDNRDYTRKIAPLIPSVDALMLDSTDLSENEVTNKVLTYMKQVDIPLCNI</sequence>
<evidence type="ECO:0000256" key="8">
    <source>
        <dbReference type="HAMAP-Rule" id="MF_00238"/>
    </source>
</evidence>
<dbReference type="EMBL" id="CP002189">
    <property type="protein sequence ID" value="ADV33777.1"/>
    <property type="molecule type" value="Genomic_DNA"/>
</dbReference>
<dbReference type="Pfam" id="PF02224">
    <property type="entry name" value="Cytidylate_kin"/>
    <property type="match status" value="1"/>
</dbReference>
<comment type="catalytic activity">
    <reaction evidence="7 8">
        <text>CMP + ATP = CDP + ADP</text>
        <dbReference type="Rhea" id="RHEA:11600"/>
        <dbReference type="ChEBI" id="CHEBI:30616"/>
        <dbReference type="ChEBI" id="CHEBI:58069"/>
        <dbReference type="ChEBI" id="CHEBI:60377"/>
        <dbReference type="ChEBI" id="CHEBI:456216"/>
        <dbReference type="EC" id="2.7.4.25"/>
    </reaction>
</comment>
<dbReference type="Proteomes" id="UP000007464">
    <property type="component" value="Chromosome"/>
</dbReference>
<reference evidence="10 11" key="1">
    <citation type="journal article" date="2010" name="BMC Genomics">
        <title>Unprecedented loss of ammonia assimilation capability in a urease-encoding bacterial mutualist.</title>
        <authorList>
            <person name="Williams L.E."/>
            <person name="Wernegreen J.J."/>
        </authorList>
    </citation>
    <scope>NUCLEOTIDE SEQUENCE [LARGE SCALE GENOMIC DNA]</scope>
    <source>
        <strain evidence="10 11">BVAF</strain>
    </source>
</reference>
<keyword evidence="2 8" id="KW-0808">Transferase</keyword>
<comment type="subcellular location">
    <subcellularLocation>
        <location evidence="8">Cytoplasm</location>
    </subcellularLocation>
</comment>
<evidence type="ECO:0000256" key="5">
    <source>
        <dbReference type="ARBA" id="ARBA00022840"/>
    </source>
</evidence>
<feature type="domain" description="Cytidylate kinase" evidence="9">
    <location>
        <begin position="14"/>
        <end position="228"/>
    </location>
</feature>
<comment type="catalytic activity">
    <reaction evidence="6 8">
        <text>dCMP + ATP = dCDP + ADP</text>
        <dbReference type="Rhea" id="RHEA:25094"/>
        <dbReference type="ChEBI" id="CHEBI:30616"/>
        <dbReference type="ChEBI" id="CHEBI:57566"/>
        <dbReference type="ChEBI" id="CHEBI:58593"/>
        <dbReference type="ChEBI" id="CHEBI:456216"/>
        <dbReference type="EC" id="2.7.4.25"/>
    </reaction>
</comment>
<keyword evidence="11" id="KW-1185">Reference proteome</keyword>
<evidence type="ECO:0000256" key="4">
    <source>
        <dbReference type="ARBA" id="ARBA00022777"/>
    </source>
</evidence>
<accession>E8Q683</accession>
<dbReference type="GO" id="GO:0005524">
    <property type="term" value="F:ATP binding"/>
    <property type="evidence" value="ECO:0007669"/>
    <property type="project" value="UniProtKB-UniRule"/>
</dbReference>
<evidence type="ECO:0000313" key="11">
    <source>
        <dbReference type="Proteomes" id="UP000007464"/>
    </source>
</evidence>
<evidence type="ECO:0000256" key="1">
    <source>
        <dbReference type="ARBA" id="ARBA00009427"/>
    </source>
</evidence>
<keyword evidence="3 8" id="KW-0547">Nucleotide-binding</keyword>
<evidence type="ECO:0000256" key="6">
    <source>
        <dbReference type="ARBA" id="ARBA00047615"/>
    </source>
</evidence>
<evidence type="ECO:0000256" key="3">
    <source>
        <dbReference type="ARBA" id="ARBA00022741"/>
    </source>
</evidence>
<evidence type="ECO:0000256" key="7">
    <source>
        <dbReference type="ARBA" id="ARBA00048478"/>
    </source>
</evidence>
<dbReference type="HAMAP" id="MF_00238">
    <property type="entry name" value="Cytidyl_kinase_type1"/>
    <property type="match status" value="1"/>
</dbReference>
<dbReference type="SUPFAM" id="SSF52540">
    <property type="entry name" value="P-loop containing nucleoside triphosphate hydrolases"/>
    <property type="match status" value="1"/>
</dbReference>
<dbReference type="AlphaFoldDB" id="E8Q683"/>
<evidence type="ECO:0000259" key="9">
    <source>
        <dbReference type="Pfam" id="PF02224"/>
    </source>
</evidence>
<dbReference type="GO" id="GO:0036431">
    <property type="term" value="F:dCMP kinase activity"/>
    <property type="evidence" value="ECO:0007669"/>
    <property type="project" value="InterPro"/>
</dbReference>
<organism evidence="10 11">
    <name type="scientific">Blochmanniella vafra (strain BVAF)</name>
    <dbReference type="NCBI Taxonomy" id="859654"/>
    <lineage>
        <taxon>Bacteria</taxon>
        <taxon>Pseudomonadati</taxon>
        <taxon>Pseudomonadota</taxon>
        <taxon>Gammaproteobacteria</taxon>
        <taxon>Enterobacterales</taxon>
        <taxon>Enterobacteriaceae</taxon>
        <taxon>ant endosymbionts</taxon>
        <taxon>Candidatus Blochmanniella</taxon>
    </lineage>
</organism>
<feature type="binding site" evidence="8">
    <location>
        <begin position="18"/>
        <end position="26"/>
    </location>
    <ligand>
        <name>ATP</name>
        <dbReference type="ChEBI" id="CHEBI:30616"/>
    </ligand>
</feature>
<keyword evidence="8" id="KW-0963">Cytoplasm</keyword>
<keyword evidence="4 8" id="KW-0418">Kinase</keyword>
<name>E8Q683_BLOVB</name>
<protein>
    <recommendedName>
        <fullName evidence="8">Cytidylate kinase</fullName>
        <shortName evidence="8">CK</shortName>
        <ecNumber evidence="8">2.7.4.25</ecNumber>
    </recommendedName>
    <alternativeName>
        <fullName evidence="8">Cytidine monophosphate kinase</fullName>
        <shortName evidence="8">CMP kinase</shortName>
    </alternativeName>
</protein>
<dbReference type="InterPro" id="IPR003136">
    <property type="entry name" value="Cytidylate_kin"/>
</dbReference>